<dbReference type="GeneID" id="92930178"/>
<dbReference type="Pfam" id="PF02635">
    <property type="entry name" value="DsrE"/>
    <property type="match status" value="1"/>
</dbReference>
<dbReference type="RefSeq" id="WP_014002086.1">
    <property type="nucleotide sequence ID" value="NZ_CP133598.1"/>
</dbReference>
<sequence length="164" mass="17823">MSFRILAIMLVISSGLFSCISQGNTLSDAQALSGLHSAKAVFLVNIKNPNAVAHLVKVIGLTRKQLLQQKVTPHFIVVFIGPDVAFLTKNRRGIPYTEERAVATIEHEIGMLTKEGIRFQACGVALHGMDVHPSALIPTVQPVESGFISVIAYQQRGYALVPVY</sequence>
<reference evidence="2 3" key="1">
    <citation type="submission" date="2016-06" db="EMBL/GenBank/DDBJ databases">
        <title>Gene turnover analysis identifies the evolutionary adaptation of the extremophile Acidithiobacillus caldus.</title>
        <authorList>
            <person name="Zhang X."/>
        </authorList>
    </citation>
    <scope>NUCLEOTIDE SEQUENCE [LARGE SCALE GENOMIC DNA]</scope>
    <source>
        <strain evidence="2 3">DX</strain>
    </source>
</reference>
<dbReference type="SMR" id="A0A1E7YP46"/>
<proteinExistence type="predicted"/>
<feature type="chain" id="PRO_5009209077" evidence="1">
    <location>
        <begin position="24"/>
        <end position="164"/>
    </location>
</feature>
<dbReference type="Proteomes" id="UP000175616">
    <property type="component" value="Unassembled WGS sequence"/>
</dbReference>
<evidence type="ECO:0000256" key="1">
    <source>
        <dbReference type="SAM" id="SignalP"/>
    </source>
</evidence>
<keyword evidence="1" id="KW-0732">Signal</keyword>
<dbReference type="SUPFAM" id="SSF75169">
    <property type="entry name" value="DsrEFH-like"/>
    <property type="match status" value="1"/>
</dbReference>
<accession>A0A1E7YP46</accession>
<dbReference type="AlphaFoldDB" id="A0A1E7YP46"/>
<feature type="signal peptide" evidence="1">
    <location>
        <begin position="1"/>
        <end position="23"/>
    </location>
</feature>
<dbReference type="InterPro" id="IPR027396">
    <property type="entry name" value="DsrEFH-like"/>
</dbReference>
<dbReference type="EMBL" id="LZYE01000101">
    <property type="protein sequence ID" value="OFC37001.1"/>
    <property type="molecule type" value="Genomic_DNA"/>
</dbReference>
<dbReference type="InterPro" id="IPR003787">
    <property type="entry name" value="Sulphur_relay_DsrE/F-like"/>
</dbReference>
<dbReference type="Gene3D" id="3.40.1260.10">
    <property type="entry name" value="DsrEFH-like"/>
    <property type="match status" value="1"/>
</dbReference>
<gene>
    <name evidence="2" type="ORF">BAE27_04565</name>
</gene>
<protein>
    <submittedName>
        <fullName evidence="2">Uncharacterized protein</fullName>
    </submittedName>
</protein>
<dbReference type="OMA" id="IGPTVRF"/>
<organism evidence="2 3">
    <name type="scientific">Acidithiobacillus caldus</name>
    <dbReference type="NCBI Taxonomy" id="33059"/>
    <lineage>
        <taxon>Bacteria</taxon>
        <taxon>Pseudomonadati</taxon>
        <taxon>Pseudomonadota</taxon>
        <taxon>Acidithiobacillia</taxon>
        <taxon>Acidithiobacillales</taxon>
        <taxon>Acidithiobacillaceae</taxon>
        <taxon>Acidithiobacillus</taxon>
    </lineage>
</organism>
<dbReference type="PROSITE" id="PS51257">
    <property type="entry name" value="PROKAR_LIPOPROTEIN"/>
    <property type="match status" value="1"/>
</dbReference>
<evidence type="ECO:0000313" key="3">
    <source>
        <dbReference type="Proteomes" id="UP000175616"/>
    </source>
</evidence>
<comment type="caution">
    <text evidence="2">The sequence shown here is derived from an EMBL/GenBank/DDBJ whole genome shotgun (WGS) entry which is preliminary data.</text>
</comment>
<name>A0A1E7YP46_9PROT</name>
<evidence type="ECO:0000313" key="2">
    <source>
        <dbReference type="EMBL" id="OFC37001.1"/>
    </source>
</evidence>